<reference evidence="1 2" key="1">
    <citation type="journal article" date="2014" name="Mol. Biol. Evol.">
        <title>Massive expansion of Ubiquitination-related gene families within the Chlamydiae.</title>
        <authorList>
            <person name="Domman D."/>
            <person name="Collingro A."/>
            <person name="Lagkouvardos I."/>
            <person name="Gehre L."/>
            <person name="Weinmaier T."/>
            <person name="Rattei T."/>
            <person name="Subtil A."/>
            <person name="Horn M."/>
        </authorList>
    </citation>
    <scope>NUCLEOTIDE SEQUENCE [LARGE SCALE GENOMIC DNA]</scope>
    <source>
        <strain evidence="1 2">EI2</strain>
    </source>
</reference>
<gene>
    <name evidence="1" type="ORF">DB44_FP00050</name>
</gene>
<organism evidence="1 2">
    <name type="scientific">Candidatus Protochlamydia amoebophila</name>
    <dbReference type="NCBI Taxonomy" id="362787"/>
    <lineage>
        <taxon>Bacteria</taxon>
        <taxon>Pseudomonadati</taxon>
        <taxon>Chlamydiota</taxon>
        <taxon>Chlamydiia</taxon>
        <taxon>Parachlamydiales</taxon>
        <taxon>Parachlamydiaceae</taxon>
        <taxon>Candidatus Protochlamydia</taxon>
    </lineage>
</organism>
<dbReference type="EMBL" id="JSAN01000136">
    <property type="protein sequence ID" value="KIC70821.1"/>
    <property type="molecule type" value="Genomic_DNA"/>
</dbReference>
<proteinExistence type="predicted"/>
<dbReference type="RefSeq" id="WP_011176458.1">
    <property type="nucleotide sequence ID" value="NZ_JSAN01000136.1"/>
</dbReference>
<dbReference type="PATRIC" id="fig|362787.3.peg.1986"/>
<sequence>MTFHSQPHRVKVTIDVSEDERTYIKMLATKKKMTISEFIMSYVRPNIPHNEPNAETQKAMSDIDKRKNLTRCNSIEEFWQAVGIDPNA</sequence>
<name>A0A0C1JJP0_9BACT</name>
<dbReference type="Proteomes" id="UP000031465">
    <property type="component" value="Unassembled WGS sequence"/>
</dbReference>
<dbReference type="OMA" id="DERMYIK"/>
<evidence type="ECO:0000313" key="2">
    <source>
        <dbReference type="Proteomes" id="UP000031465"/>
    </source>
</evidence>
<evidence type="ECO:0000313" key="1">
    <source>
        <dbReference type="EMBL" id="KIC70821.1"/>
    </source>
</evidence>
<dbReference type="AlphaFoldDB" id="A0A0C1JJP0"/>
<dbReference type="SUPFAM" id="SSF47598">
    <property type="entry name" value="Ribbon-helix-helix"/>
    <property type="match status" value="1"/>
</dbReference>
<protein>
    <submittedName>
        <fullName evidence="1">Uncharacterized protein</fullName>
    </submittedName>
</protein>
<dbReference type="GO" id="GO:0006355">
    <property type="term" value="P:regulation of DNA-templated transcription"/>
    <property type="evidence" value="ECO:0007669"/>
    <property type="project" value="InterPro"/>
</dbReference>
<comment type="caution">
    <text evidence="1">The sequence shown here is derived from an EMBL/GenBank/DDBJ whole genome shotgun (WGS) entry which is preliminary data.</text>
</comment>
<dbReference type="InterPro" id="IPR010985">
    <property type="entry name" value="Ribbon_hlx_hlx"/>
</dbReference>
<accession>A0A0C1JJP0</accession>